<dbReference type="AlphaFoldDB" id="A0A5M3XGY4"/>
<accession>A0A5M3XGY4</accession>
<gene>
    <name evidence="2" type="ORF">Aple_034300</name>
</gene>
<dbReference type="RefSeq" id="WP_155345575.1">
    <property type="nucleotide sequence ID" value="NZ_BAAAHM010000025.1"/>
</dbReference>
<dbReference type="EMBL" id="BLAF01000017">
    <property type="protein sequence ID" value="GES20534.1"/>
    <property type="molecule type" value="Genomic_DNA"/>
</dbReference>
<comment type="caution">
    <text evidence="2">The sequence shown here is derived from an EMBL/GenBank/DDBJ whole genome shotgun (WGS) entry which is preliminary data.</text>
</comment>
<keyword evidence="3" id="KW-1185">Reference proteome</keyword>
<evidence type="ECO:0000313" key="2">
    <source>
        <dbReference type="EMBL" id="GES20534.1"/>
    </source>
</evidence>
<proteinExistence type="predicted"/>
<evidence type="ECO:0000313" key="3">
    <source>
        <dbReference type="Proteomes" id="UP000377595"/>
    </source>
</evidence>
<protein>
    <submittedName>
        <fullName evidence="2">Uncharacterized protein</fullName>
    </submittedName>
</protein>
<organism evidence="2 3">
    <name type="scientific">Acrocarpospora pleiomorpha</name>
    <dbReference type="NCBI Taxonomy" id="90975"/>
    <lineage>
        <taxon>Bacteria</taxon>
        <taxon>Bacillati</taxon>
        <taxon>Actinomycetota</taxon>
        <taxon>Actinomycetes</taxon>
        <taxon>Streptosporangiales</taxon>
        <taxon>Streptosporangiaceae</taxon>
        <taxon>Acrocarpospora</taxon>
    </lineage>
</organism>
<reference evidence="2 3" key="1">
    <citation type="submission" date="2019-10" db="EMBL/GenBank/DDBJ databases">
        <title>Whole genome shotgun sequence of Acrocarpospora pleiomorpha NBRC 16267.</title>
        <authorList>
            <person name="Ichikawa N."/>
            <person name="Kimura A."/>
            <person name="Kitahashi Y."/>
            <person name="Komaki H."/>
            <person name="Oguchi A."/>
        </authorList>
    </citation>
    <scope>NUCLEOTIDE SEQUENCE [LARGE SCALE GENOMIC DNA]</scope>
    <source>
        <strain evidence="2 3">NBRC 16267</strain>
    </source>
</reference>
<evidence type="ECO:0000256" key="1">
    <source>
        <dbReference type="SAM" id="MobiDB-lite"/>
    </source>
</evidence>
<sequence>MKIMNMQKVTKSEMDLSRKHRSSGGGLEISNLPTPLDFSNPPSPDKGGMKEINMSELDKIVPQHYPLWVRVAHDHDGDVYEVFVPIIGWVERPTSCGHSTYLRPVVASGHAARDFAPRDACPWTITGRGPFTGSN</sequence>
<dbReference type="Proteomes" id="UP000377595">
    <property type="component" value="Unassembled WGS sequence"/>
</dbReference>
<feature type="region of interest" description="Disordered" evidence="1">
    <location>
        <begin position="1"/>
        <end position="49"/>
    </location>
</feature>
<name>A0A5M3XGY4_9ACTN</name>